<gene>
    <name evidence="2" type="ORF">SAE01_02770</name>
</gene>
<reference evidence="2 3" key="1">
    <citation type="submission" date="2019-07" db="EMBL/GenBank/DDBJ databases">
        <title>Whole genome shotgun sequence of Segetibacter aerophilus NBRC 106135.</title>
        <authorList>
            <person name="Hosoyama A."/>
            <person name="Uohara A."/>
            <person name="Ohji S."/>
            <person name="Ichikawa N."/>
        </authorList>
    </citation>
    <scope>NUCLEOTIDE SEQUENCE [LARGE SCALE GENOMIC DNA]</scope>
    <source>
        <strain evidence="2 3">NBRC 106135</strain>
    </source>
</reference>
<comment type="caution">
    <text evidence="2">The sequence shown here is derived from an EMBL/GenBank/DDBJ whole genome shotgun (WGS) entry which is preliminary data.</text>
</comment>
<dbReference type="EMBL" id="BJYT01000001">
    <property type="protein sequence ID" value="GEO07781.1"/>
    <property type="molecule type" value="Genomic_DNA"/>
</dbReference>
<sequence length="88" mass="10198">MLIEVLSDSTKSYDRGDKFKLYRDIPTLKEYILIDSINVAIECWRINGNGYWELEEYKSINQVLLIAAIQISIPLLEIYEGTDLVQAQ</sequence>
<keyword evidence="3" id="KW-1185">Reference proteome</keyword>
<dbReference type="InterPro" id="IPR011335">
    <property type="entry name" value="Restrct_endonuc-II-like"/>
</dbReference>
<dbReference type="InterPro" id="IPR012296">
    <property type="entry name" value="Nuclease_put_TT1808"/>
</dbReference>
<feature type="domain" description="Putative restriction endonuclease" evidence="1">
    <location>
        <begin position="2"/>
        <end position="66"/>
    </location>
</feature>
<dbReference type="Proteomes" id="UP000321513">
    <property type="component" value="Unassembled WGS sequence"/>
</dbReference>
<dbReference type="Gene3D" id="3.90.1570.10">
    <property type="entry name" value="tt1808, chain A"/>
    <property type="match status" value="1"/>
</dbReference>
<evidence type="ECO:0000313" key="2">
    <source>
        <dbReference type="EMBL" id="GEO07781.1"/>
    </source>
</evidence>
<dbReference type="Pfam" id="PF05685">
    <property type="entry name" value="Uma2"/>
    <property type="match status" value="1"/>
</dbReference>
<proteinExistence type="predicted"/>
<protein>
    <recommendedName>
        <fullName evidence="1">Putative restriction endonuclease domain-containing protein</fullName>
    </recommendedName>
</protein>
<dbReference type="InterPro" id="IPR008538">
    <property type="entry name" value="Uma2"/>
</dbReference>
<dbReference type="SUPFAM" id="SSF52980">
    <property type="entry name" value="Restriction endonuclease-like"/>
    <property type="match status" value="1"/>
</dbReference>
<dbReference type="PANTHER" id="PTHR36558:SF1">
    <property type="entry name" value="RESTRICTION ENDONUCLEASE DOMAIN-CONTAINING PROTEIN-RELATED"/>
    <property type="match status" value="1"/>
</dbReference>
<organism evidence="2 3">
    <name type="scientific">Segetibacter aerophilus</name>
    <dbReference type="NCBI Taxonomy" id="670293"/>
    <lineage>
        <taxon>Bacteria</taxon>
        <taxon>Pseudomonadati</taxon>
        <taxon>Bacteroidota</taxon>
        <taxon>Chitinophagia</taxon>
        <taxon>Chitinophagales</taxon>
        <taxon>Chitinophagaceae</taxon>
        <taxon>Segetibacter</taxon>
    </lineage>
</organism>
<dbReference type="CDD" id="cd06260">
    <property type="entry name" value="DUF820-like"/>
    <property type="match status" value="1"/>
</dbReference>
<evidence type="ECO:0000259" key="1">
    <source>
        <dbReference type="Pfam" id="PF05685"/>
    </source>
</evidence>
<accession>A0A512B743</accession>
<evidence type="ECO:0000313" key="3">
    <source>
        <dbReference type="Proteomes" id="UP000321513"/>
    </source>
</evidence>
<name>A0A512B743_9BACT</name>
<dbReference type="AlphaFoldDB" id="A0A512B743"/>
<dbReference type="PANTHER" id="PTHR36558">
    <property type="entry name" value="GLR1098 PROTEIN"/>
    <property type="match status" value="1"/>
</dbReference>